<organism evidence="1">
    <name type="scientific">Nicotiana tabacum</name>
    <name type="common">Common tobacco</name>
    <dbReference type="NCBI Taxonomy" id="4097"/>
    <lineage>
        <taxon>Eukaryota</taxon>
        <taxon>Viridiplantae</taxon>
        <taxon>Streptophyta</taxon>
        <taxon>Embryophyta</taxon>
        <taxon>Tracheophyta</taxon>
        <taxon>Spermatophyta</taxon>
        <taxon>Magnoliopsida</taxon>
        <taxon>eudicotyledons</taxon>
        <taxon>Gunneridae</taxon>
        <taxon>Pentapetalae</taxon>
        <taxon>asterids</taxon>
        <taxon>lamiids</taxon>
        <taxon>Solanales</taxon>
        <taxon>Solanaceae</taxon>
        <taxon>Nicotianoideae</taxon>
        <taxon>Nicotianeae</taxon>
        <taxon>Nicotiana</taxon>
    </lineage>
</organism>
<protein>
    <submittedName>
        <fullName evidence="1">Uncharacterized protein KIAA1211 homolog</fullName>
    </submittedName>
</protein>
<dbReference type="OrthoDB" id="1305418at2759"/>
<sequence length="151" mass="17642">MEIVVADANSNLSDDTEEVDVNSLYFEVVGGEKKRRVYGLGSQSLTLYPDSNSTTSRTFHPIPDAAEERIKVLVVEVLRMRETQERILQQRLEEEMQQHIEQEVQQRVEQEVQQRVEQEVALLRQQSDDRFRSIEEHEERDGIIISPICWS</sequence>
<accession>A0A1S4BT77</accession>
<dbReference type="AlphaFoldDB" id="A0A1S4BT77"/>
<evidence type="ECO:0000313" key="1">
    <source>
        <dbReference type="RefSeq" id="XP_016492089.1"/>
    </source>
</evidence>
<dbReference type="OMA" id="SRTFHPI"/>
<proteinExistence type="predicted"/>
<name>A0A1S4BT77_TOBAC</name>
<dbReference type="RefSeq" id="XP_016492089.1">
    <property type="nucleotide sequence ID" value="XM_016636603.1"/>
</dbReference>
<dbReference type="KEGG" id="nta:107811638"/>
<reference evidence="1" key="1">
    <citation type="submission" date="2025-08" db="UniProtKB">
        <authorList>
            <consortium name="RefSeq"/>
        </authorList>
    </citation>
    <scope>IDENTIFICATION</scope>
</reference>
<gene>
    <name evidence="1" type="primary">LOC107811638</name>
</gene>
<dbReference type="PaxDb" id="4097-A0A1S4BT77"/>
<dbReference type="STRING" id="4097.A0A1S4BT77"/>